<proteinExistence type="predicted"/>
<evidence type="ECO:0000313" key="1">
    <source>
        <dbReference type="EMBL" id="MBJ6725353.1"/>
    </source>
</evidence>
<reference evidence="1" key="1">
    <citation type="submission" date="2020-12" db="EMBL/GenBank/DDBJ databases">
        <title>Geomonas sp. Red875, isolated from river sediment.</title>
        <authorList>
            <person name="Xu Z."/>
            <person name="Zhang Z."/>
            <person name="Masuda Y."/>
            <person name="Itoh H."/>
            <person name="Senoo K."/>
        </authorList>
    </citation>
    <scope>NUCLEOTIDE SEQUENCE</scope>
    <source>
        <strain evidence="1">Red875</strain>
    </source>
</reference>
<dbReference type="RefSeq" id="WP_199384236.1">
    <property type="nucleotide sequence ID" value="NZ_JAEMHM010000008.1"/>
</dbReference>
<keyword evidence="2" id="KW-1185">Reference proteome</keyword>
<sequence length="166" mass="19200">MDERPEQRDSLPCQIGSVPNLILSGGGGINPLADVWRWGRRFLKRRGNYLLNCWSREAPPGGEEGAPLLPGTRVRVKSEAEIRATLNRWNQLKGCAFMNEMLPFCDSRQTVLKPVARFLDERDYRMKKCRGIYLLEGVYCSGTVDFGSCDRTCFYFWRREWLEQAE</sequence>
<gene>
    <name evidence="1" type="ORF">JFN93_11585</name>
</gene>
<protein>
    <submittedName>
        <fullName evidence="1">Uncharacterized protein</fullName>
    </submittedName>
</protein>
<dbReference type="AlphaFoldDB" id="A0A8J7J3K8"/>
<name>A0A8J7J3K8_9BACT</name>
<organism evidence="1 2">
    <name type="scientific">Geomesophilobacter sediminis</name>
    <dbReference type="NCBI Taxonomy" id="2798584"/>
    <lineage>
        <taxon>Bacteria</taxon>
        <taxon>Pseudomonadati</taxon>
        <taxon>Thermodesulfobacteriota</taxon>
        <taxon>Desulfuromonadia</taxon>
        <taxon>Geobacterales</taxon>
        <taxon>Geobacteraceae</taxon>
        <taxon>Geomesophilobacter</taxon>
    </lineage>
</organism>
<dbReference type="EMBL" id="JAEMHM010000008">
    <property type="protein sequence ID" value="MBJ6725353.1"/>
    <property type="molecule type" value="Genomic_DNA"/>
</dbReference>
<dbReference type="Proteomes" id="UP000636888">
    <property type="component" value="Unassembled WGS sequence"/>
</dbReference>
<comment type="caution">
    <text evidence="1">The sequence shown here is derived from an EMBL/GenBank/DDBJ whole genome shotgun (WGS) entry which is preliminary data.</text>
</comment>
<evidence type="ECO:0000313" key="2">
    <source>
        <dbReference type="Proteomes" id="UP000636888"/>
    </source>
</evidence>
<accession>A0A8J7J3K8</accession>